<reference evidence="1 2" key="1">
    <citation type="submission" date="2024-01" db="EMBL/GenBank/DDBJ databases">
        <title>The genome of the rayed Mediterranean limpet Patella caerulea (Linnaeus, 1758).</title>
        <authorList>
            <person name="Anh-Thu Weber A."/>
            <person name="Halstead-Nussloch G."/>
        </authorList>
    </citation>
    <scope>NUCLEOTIDE SEQUENCE [LARGE SCALE GENOMIC DNA]</scope>
    <source>
        <strain evidence="1">AATW-2023a</strain>
        <tissue evidence="1">Whole specimen</tissue>
    </source>
</reference>
<keyword evidence="2" id="KW-1185">Reference proteome</keyword>
<dbReference type="InterPro" id="IPR029058">
    <property type="entry name" value="AB_hydrolase_fold"/>
</dbReference>
<dbReference type="AlphaFoldDB" id="A0AAN8G3Q0"/>
<name>A0AAN8G3Q0_PATCE</name>
<accession>A0AAN8G3Q0</accession>
<dbReference type="PANTHER" id="PTHR42972">
    <property type="entry name" value="TOL-PAL SYSTEM PROTEIN TOLB"/>
    <property type="match status" value="1"/>
</dbReference>
<sequence>MVNRMWRVGFVLFNILSVRIYAASLGFYNVDSNQVSVSGISSGAAMATQVHVALSSRIMGVGLVAGVPYMCAEGLAVTALTCMNTPGLVSVAALEGITASADLVGNIDSTTNIATSKVYIFAGTKDTVVKAGNGPKIEQYYKHYISDNSNIKTVYNIPAEHCMPTSNYGGDCGTLNKDSYINNCGYSAAFDLLNHIYGGRLVKPTDHTTANGQLLTFSQSAFFYWSLPSVSGMDTIGYVYIPTKCASKQTKCKLHIAFHGCLQGRKAIGDVYVKHAGYNEVGELNNIIILYPQAISTPLNQQGCWDWFGYTGPLYATKNGFQITAIRRMIDHLL</sequence>
<dbReference type="SUPFAM" id="SSF53474">
    <property type="entry name" value="alpha/beta-Hydrolases"/>
    <property type="match status" value="1"/>
</dbReference>
<dbReference type="PANTHER" id="PTHR42972:SF8">
    <property type="entry name" value="POLYHYDROXYBUTYRATE DEPOLYMERASE"/>
    <property type="match status" value="1"/>
</dbReference>
<protein>
    <recommendedName>
        <fullName evidence="3">Poly(3-hydroxybutyrate) depolymerase</fullName>
    </recommendedName>
</protein>
<organism evidence="1 2">
    <name type="scientific">Patella caerulea</name>
    <name type="common">Rayed Mediterranean limpet</name>
    <dbReference type="NCBI Taxonomy" id="87958"/>
    <lineage>
        <taxon>Eukaryota</taxon>
        <taxon>Metazoa</taxon>
        <taxon>Spiralia</taxon>
        <taxon>Lophotrochozoa</taxon>
        <taxon>Mollusca</taxon>
        <taxon>Gastropoda</taxon>
        <taxon>Patellogastropoda</taxon>
        <taxon>Patelloidea</taxon>
        <taxon>Patellidae</taxon>
        <taxon>Patella</taxon>
    </lineage>
</organism>
<evidence type="ECO:0000313" key="2">
    <source>
        <dbReference type="Proteomes" id="UP001347796"/>
    </source>
</evidence>
<dbReference type="Gene3D" id="3.40.50.1820">
    <property type="entry name" value="alpha/beta hydrolase"/>
    <property type="match status" value="2"/>
</dbReference>
<gene>
    <name evidence="1" type="ORF">SNE40_022310</name>
</gene>
<proteinExistence type="predicted"/>
<comment type="caution">
    <text evidence="1">The sequence shown here is derived from an EMBL/GenBank/DDBJ whole genome shotgun (WGS) entry which is preliminary data.</text>
</comment>
<dbReference type="Proteomes" id="UP001347796">
    <property type="component" value="Unassembled WGS sequence"/>
</dbReference>
<evidence type="ECO:0000313" key="1">
    <source>
        <dbReference type="EMBL" id="KAK6165370.1"/>
    </source>
</evidence>
<evidence type="ECO:0008006" key="3">
    <source>
        <dbReference type="Google" id="ProtNLM"/>
    </source>
</evidence>
<dbReference type="EMBL" id="JAZGQO010000021">
    <property type="protein sequence ID" value="KAK6165370.1"/>
    <property type="molecule type" value="Genomic_DNA"/>
</dbReference>